<dbReference type="Proteomes" id="UP001501321">
    <property type="component" value="Unassembled WGS sequence"/>
</dbReference>
<organism evidence="1 2">
    <name type="scientific">Pseudaeromonas paramecii</name>
    <dbReference type="NCBI Taxonomy" id="2138166"/>
    <lineage>
        <taxon>Bacteria</taxon>
        <taxon>Pseudomonadati</taxon>
        <taxon>Pseudomonadota</taxon>
        <taxon>Gammaproteobacteria</taxon>
        <taxon>Aeromonadales</taxon>
        <taxon>Aeromonadaceae</taxon>
        <taxon>Pseudaeromonas</taxon>
    </lineage>
</organism>
<proteinExistence type="predicted"/>
<sequence length="208" mass="22170">MTGWCKMALLTLLLGHSLTLWAKPIWHLDKSWLAERGLLVQDAPVFAALLATADEAAVLSAWAAPQEPVVVPVAHQIRAGDPVSLMFVLGGCQANMTGHCDVQVQMLISRPDGSVYVEPQPFAVWQGPPPTSRDGVQLGQGSLRLTFATDDPPGEYLAVAQLWDKVADRRLLLKRPFVLLSAEPDAVTSSALATSAAASTTAQPSAQP</sequence>
<accession>A0ABP8PZU1</accession>
<evidence type="ECO:0000313" key="1">
    <source>
        <dbReference type="EMBL" id="GAA4495275.1"/>
    </source>
</evidence>
<dbReference type="EMBL" id="BAABFC010000006">
    <property type="protein sequence ID" value="GAA4495275.1"/>
    <property type="molecule type" value="Genomic_DNA"/>
</dbReference>
<keyword evidence="2" id="KW-1185">Reference proteome</keyword>
<dbReference type="RefSeq" id="WP_345010335.1">
    <property type="nucleotide sequence ID" value="NZ_BAABFC010000006.1"/>
</dbReference>
<name>A0ABP8PZU1_9GAMM</name>
<comment type="caution">
    <text evidence="1">The sequence shown here is derived from an EMBL/GenBank/DDBJ whole genome shotgun (WGS) entry which is preliminary data.</text>
</comment>
<evidence type="ECO:0008006" key="3">
    <source>
        <dbReference type="Google" id="ProtNLM"/>
    </source>
</evidence>
<gene>
    <name evidence="1" type="ORF">GCM10023095_08160</name>
</gene>
<protein>
    <recommendedName>
        <fullName evidence="3">DUF4198 domain-containing protein</fullName>
    </recommendedName>
</protein>
<evidence type="ECO:0000313" key="2">
    <source>
        <dbReference type="Proteomes" id="UP001501321"/>
    </source>
</evidence>
<reference evidence="2" key="1">
    <citation type="journal article" date="2019" name="Int. J. Syst. Evol. Microbiol.">
        <title>The Global Catalogue of Microorganisms (GCM) 10K type strain sequencing project: providing services to taxonomists for standard genome sequencing and annotation.</title>
        <authorList>
            <consortium name="The Broad Institute Genomics Platform"/>
            <consortium name="The Broad Institute Genome Sequencing Center for Infectious Disease"/>
            <person name="Wu L."/>
            <person name="Ma J."/>
        </authorList>
    </citation>
    <scope>NUCLEOTIDE SEQUENCE [LARGE SCALE GENOMIC DNA]</scope>
    <source>
        <strain evidence="2">JCM 32226</strain>
    </source>
</reference>